<organism evidence="2 3">
    <name type="scientific">Faecalibacter bovis</name>
    <dbReference type="NCBI Taxonomy" id="2898187"/>
    <lineage>
        <taxon>Bacteria</taxon>
        <taxon>Pseudomonadati</taxon>
        <taxon>Bacteroidota</taxon>
        <taxon>Flavobacteriia</taxon>
        <taxon>Flavobacteriales</taxon>
        <taxon>Weeksellaceae</taxon>
        <taxon>Faecalibacter</taxon>
    </lineage>
</organism>
<evidence type="ECO:0000259" key="1">
    <source>
        <dbReference type="Pfam" id="PF10988"/>
    </source>
</evidence>
<evidence type="ECO:0000313" key="2">
    <source>
        <dbReference type="EMBL" id="QTV05643.1"/>
    </source>
</evidence>
<keyword evidence="3" id="KW-1185">Reference proteome</keyword>
<dbReference type="EMBL" id="CP072842">
    <property type="protein sequence ID" value="QTV05643.1"/>
    <property type="molecule type" value="Genomic_DNA"/>
</dbReference>
<proteinExistence type="predicted"/>
<dbReference type="Proteomes" id="UP000672011">
    <property type="component" value="Chromosome"/>
</dbReference>
<protein>
    <submittedName>
        <fullName evidence="2">DUF2807 domain-containing protein</fullName>
    </submittedName>
</protein>
<reference evidence="2 3" key="1">
    <citation type="journal article" date="2021" name="Int. J. Syst. Evol. Microbiol.">
        <title>Faecalibacter bovis sp. nov., isolated from cow faeces.</title>
        <authorList>
            <person name="Li F."/>
            <person name="Zhao W."/>
            <person name="Hong Q."/>
            <person name="Shao Q."/>
            <person name="Song J."/>
            <person name="Yang S."/>
        </authorList>
    </citation>
    <scope>NUCLEOTIDE SEQUENCE [LARGE SCALE GENOMIC DNA]</scope>
    <source>
        <strain evidence="2 3">ZY171143</strain>
    </source>
</reference>
<dbReference type="Pfam" id="PF10988">
    <property type="entry name" value="DUF2807"/>
    <property type="match status" value="1"/>
</dbReference>
<dbReference type="Gene3D" id="2.160.20.120">
    <property type="match status" value="1"/>
</dbReference>
<accession>A0ABX7XCK1</accession>
<feature type="domain" description="Putative auto-transporter adhesin head GIN" evidence="1">
    <location>
        <begin position="27"/>
        <end position="206"/>
    </location>
</feature>
<name>A0ABX7XCK1_9FLAO</name>
<sequence>MKNIFITALTLLSANIAFGQIEKNVGDYNSLKIYDRIPVELVKSNTNKVEVSGELENEVEVVNKNGDLKIRMNPVNILQGSKVKVKVYFKNLYDIQASQGSSIFSEDKLKSSILKLSSNEGSSIKLDVDAKKIDAKINSGSELILKGNVDALTINANSGGKFYGKTLDAENASLTTNAGGIIEANVSESVDAKTRAGGSIDIYGNPKVKNKKNIVGGTINFKD</sequence>
<dbReference type="InterPro" id="IPR021255">
    <property type="entry name" value="DUF2807"/>
</dbReference>
<dbReference type="RefSeq" id="WP_230476287.1">
    <property type="nucleotide sequence ID" value="NZ_CP072842.1"/>
</dbReference>
<reference evidence="3" key="2">
    <citation type="submission" date="2021-04" db="EMBL/GenBank/DDBJ databases">
        <title>Taxonomy of Flavobacteriaceae bacterium ZY171143.</title>
        <authorList>
            <person name="Li F."/>
        </authorList>
    </citation>
    <scope>NUCLEOTIDE SEQUENCE [LARGE SCALE GENOMIC DNA]</scope>
    <source>
        <strain evidence="3">ZY171143</strain>
    </source>
</reference>
<evidence type="ECO:0000313" key="3">
    <source>
        <dbReference type="Proteomes" id="UP000672011"/>
    </source>
</evidence>
<gene>
    <name evidence="2" type="ORF">J9309_12870</name>
</gene>